<name>A0A6V8QZI9_TRIAP</name>
<feature type="region of interest" description="Disordered" evidence="1">
    <location>
        <begin position="1"/>
        <end position="145"/>
    </location>
</feature>
<sequence>MAPVPEILDALEPKTSPEPSSTRPNPFDDSDVSSRKRRRTSASGSPSASVETGVHRSDSGSSPFSTVNTSVAALDDKMKVDQDAEQPRTPPQRVNSPAFSPEPPTSSRVTINLRNAPYSDSTASPSAPQYFSPSKVRIQTPEEDQVQKSIEEEADLDLALNSGGGLGNAQASPVASPSPPVEVIAIQEDDSVAEEVELVFDQALLDSSITDPTMEFPYHNTQNSLLETSNRLRDYVSSR</sequence>
<dbReference type="Proteomes" id="UP000517252">
    <property type="component" value="Unassembled WGS sequence"/>
</dbReference>
<feature type="compositionally biased region" description="Polar residues" evidence="1">
    <location>
        <begin position="105"/>
        <end position="132"/>
    </location>
</feature>
<feature type="compositionally biased region" description="Basic and acidic residues" evidence="1">
    <location>
        <begin position="74"/>
        <end position="86"/>
    </location>
</feature>
<dbReference type="EMBL" id="BLZH01000008">
    <property type="protein sequence ID" value="GFP57246.1"/>
    <property type="molecule type" value="Genomic_DNA"/>
</dbReference>
<accession>A0A6V8QZI9</accession>
<evidence type="ECO:0000313" key="2">
    <source>
        <dbReference type="EMBL" id="GFP57246.1"/>
    </source>
</evidence>
<organism evidence="2 3">
    <name type="scientific">Trichoderma asperellum</name>
    <name type="common">Filamentous fungus</name>
    <dbReference type="NCBI Taxonomy" id="101201"/>
    <lineage>
        <taxon>Eukaryota</taxon>
        <taxon>Fungi</taxon>
        <taxon>Dikarya</taxon>
        <taxon>Ascomycota</taxon>
        <taxon>Pezizomycotina</taxon>
        <taxon>Sordariomycetes</taxon>
        <taxon>Hypocreomycetidae</taxon>
        <taxon>Hypocreales</taxon>
        <taxon>Hypocreaceae</taxon>
        <taxon>Trichoderma</taxon>
    </lineage>
</organism>
<reference evidence="2 3" key="1">
    <citation type="submission" date="2020-07" db="EMBL/GenBank/DDBJ databases">
        <title>Trichoderma asperellum IC-1 whole genome shotgun sequence.</title>
        <authorList>
            <person name="Kanamasa S."/>
            <person name="Takahashi H."/>
        </authorList>
    </citation>
    <scope>NUCLEOTIDE SEQUENCE [LARGE SCALE GENOMIC DNA]</scope>
    <source>
        <strain evidence="2 3">IC-1</strain>
    </source>
</reference>
<evidence type="ECO:0000256" key="1">
    <source>
        <dbReference type="SAM" id="MobiDB-lite"/>
    </source>
</evidence>
<dbReference type="OrthoDB" id="5146008at2759"/>
<dbReference type="AlphaFoldDB" id="A0A6V8QZI9"/>
<feature type="compositionally biased region" description="Polar residues" evidence="1">
    <location>
        <begin position="59"/>
        <end position="71"/>
    </location>
</feature>
<proteinExistence type="predicted"/>
<evidence type="ECO:0000313" key="3">
    <source>
        <dbReference type="Proteomes" id="UP000517252"/>
    </source>
</evidence>
<gene>
    <name evidence="2" type="ORF">TASIC1_0008008700</name>
</gene>
<comment type="caution">
    <text evidence="2">The sequence shown here is derived from an EMBL/GenBank/DDBJ whole genome shotgun (WGS) entry which is preliminary data.</text>
</comment>
<protein>
    <submittedName>
        <fullName evidence="2">Uncharacterized protein</fullName>
    </submittedName>
</protein>